<feature type="chain" id="PRO_5012120576" description="Lipoprotein" evidence="1">
    <location>
        <begin position="22"/>
        <end position="65"/>
    </location>
</feature>
<dbReference type="OrthoDB" id="9955596at2"/>
<organism evidence="2 3">
    <name type="scientific">Paludisphaera borealis</name>
    <dbReference type="NCBI Taxonomy" id="1387353"/>
    <lineage>
        <taxon>Bacteria</taxon>
        <taxon>Pseudomonadati</taxon>
        <taxon>Planctomycetota</taxon>
        <taxon>Planctomycetia</taxon>
        <taxon>Isosphaerales</taxon>
        <taxon>Isosphaeraceae</taxon>
        <taxon>Paludisphaera</taxon>
    </lineage>
</organism>
<keyword evidence="1" id="KW-0732">Signal</keyword>
<dbReference type="KEGG" id="pbor:BSF38_04198"/>
<evidence type="ECO:0000256" key="1">
    <source>
        <dbReference type="SAM" id="SignalP"/>
    </source>
</evidence>
<evidence type="ECO:0008006" key="4">
    <source>
        <dbReference type="Google" id="ProtNLM"/>
    </source>
</evidence>
<accession>A0A1U7CUR3</accession>
<keyword evidence="3" id="KW-1185">Reference proteome</keyword>
<name>A0A1U7CUR3_9BACT</name>
<dbReference type="Proteomes" id="UP000186309">
    <property type="component" value="Chromosome"/>
</dbReference>
<sequence length="65" mass="6940">MPSYRVRAALMGLVLAIFVSGCGGNDVDAPIEKSPYAQTPAQIDEMKANMMKTMKLKPPTGAAKK</sequence>
<proteinExistence type="predicted"/>
<reference evidence="3" key="1">
    <citation type="submission" date="2016-12" db="EMBL/GenBank/DDBJ databases">
        <title>Comparative genomics of four Isosphaeraceae planctomycetes: a common pool of plasmids and glycoside hydrolase genes.</title>
        <authorList>
            <person name="Ivanova A."/>
        </authorList>
    </citation>
    <scope>NUCLEOTIDE SEQUENCE [LARGE SCALE GENOMIC DNA]</scope>
    <source>
        <strain evidence="3">PX4</strain>
    </source>
</reference>
<dbReference type="AlphaFoldDB" id="A0A1U7CUR3"/>
<gene>
    <name evidence="2" type="ORF">BSF38_04198</name>
</gene>
<dbReference type="EMBL" id="CP019082">
    <property type="protein sequence ID" value="APW62648.1"/>
    <property type="molecule type" value="Genomic_DNA"/>
</dbReference>
<evidence type="ECO:0000313" key="3">
    <source>
        <dbReference type="Proteomes" id="UP000186309"/>
    </source>
</evidence>
<feature type="signal peptide" evidence="1">
    <location>
        <begin position="1"/>
        <end position="21"/>
    </location>
</feature>
<dbReference type="RefSeq" id="WP_076351229.1">
    <property type="nucleotide sequence ID" value="NZ_CP019082.1"/>
</dbReference>
<dbReference type="PROSITE" id="PS51257">
    <property type="entry name" value="PROKAR_LIPOPROTEIN"/>
    <property type="match status" value="1"/>
</dbReference>
<protein>
    <recommendedName>
        <fullName evidence="4">Lipoprotein</fullName>
    </recommendedName>
</protein>
<evidence type="ECO:0000313" key="2">
    <source>
        <dbReference type="EMBL" id="APW62648.1"/>
    </source>
</evidence>